<dbReference type="EMBL" id="VFQC01000001">
    <property type="protein sequence ID" value="TQN33220.1"/>
    <property type="molecule type" value="Genomic_DNA"/>
</dbReference>
<keyword evidence="2" id="KW-1185">Reference proteome</keyword>
<organism evidence="1 2">
    <name type="scientific">Haloactinospora alba</name>
    <dbReference type="NCBI Taxonomy" id="405555"/>
    <lineage>
        <taxon>Bacteria</taxon>
        <taxon>Bacillati</taxon>
        <taxon>Actinomycetota</taxon>
        <taxon>Actinomycetes</taxon>
        <taxon>Streptosporangiales</taxon>
        <taxon>Nocardiopsidaceae</taxon>
        <taxon>Haloactinospora</taxon>
    </lineage>
</organism>
<name>A0A543NN10_9ACTN</name>
<proteinExistence type="predicted"/>
<dbReference type="Pfam" id="PF13714">
    <property type="entry name" value="PEP_mutase"/>
    <property type="match status" value="1"/>
</dbReference>
<dbReference type="PANTHER" id="PTHR42905:SF16">
    <property type="entry name" value="CARBOXYPHOSPHONOENOLPYRUVATE PHOSPHONOMUTASE-LIKE PROTEIN (AFU_ORTHOLOGUE AFUA_5G07230)"/>
    <property type="match status" value="1"/>
</dbReference>
<protein>
    <submittedName>
        <fullName evidence="1">2-methylisocitrate lyase-like PEP mutase family enzyme</fullName>
    </submittedName>
</protein>
<dbReference type="PANTHER" id="PTHR42905">
    <property type="entry name" value="PHOSPHOENOLPYRUVATE CARBOXYLASE"/>
    <property type="match status" value="1"/>
</dbReference>
<dbReference type="CDD" id="cd00377">
    <property type="entry name" value="ICL_PEPM"/>
    <property type="match status" value="1"/>
</dbReference>
<comment type="caution">
    <text evidence="1">The sequence shown here is derived from an EMBL/GenBank/DDBJ whole genome shotgun (WGS) entry which is preliminary data.</text>
</comment>
<dbReference type="Gene3D" id="3.20.20.60">
    <property type="entry name" value="Phosphoenolpyruvate-binding domains"/>
    <property type="match status" value="1"/>
</dbReference>
<dbReference type="RefSeq" id="WP_141924615.1">
    <property type="nucleotide sequence ID" value="NZ_VFQC01000001.1"/>
</dbReference>
<keyword evidence="1" id="KW-0456">Lyase</keyword>
<sequence length="258" mass="26298">MTNRRDDHAARLRSLHQPGDPLVLPNVWDAVSATTVAAEGVPALATASAAISAMLGRTDHEGAPPEEMLAAAGRVTAAVEVPVTVDAEAGYGLAPHELVARLDAIGAAGCNLEDTDHRTGGLTDADTQARYLTGVRAAAREAGVDLVLNARVDVFLTGTDTGEAAVTAAVDRAKRYLDAGADCVYPILAPSAGAIASLTERVPGPVNVLCHPDGPGLDRLAGLGVARVSFGPGPQRTAMEALAGLARRAAAHEDPFGP</sequence>
<reference evidence="1 2" key="1">
    <citation type="submission" date="2019-06" db="EMBL/GenBank/DDBJ databases">
        <title>Sequencing the genomes of 1000 actinobacteria strains.</title>
        <authorList>
            <person name="Klenk H.-P."/>
        </authorList>
    </citation>
    <scope>NUCLEOTIDE SEQUENCE [LARGE SCALE GENOMIC DNA]</scope>
    <source>
        <strain evidence="1 2">DSM 45015</strain>
    </source>
</reference>
<dbReference type="InterPro" id="IPR039556">
    <property type="entry name" value="ICL/PEPM"/>
</dbReference>
<evidence type="ECO:0000313" key="2">
    <source>
        <dbReference type="Proteomes" id="UP000317422"/>
    </source>
</evidence>
<dbReference type="InterPro" id="IPR015813">
    <property type="entry name" value="Pyrv/PenolPyrv_kinase-like_dom"/>
</dbReference>
<dbReference type="AlphaFoldDB" id="A0A543NN10"/>
<dbReference type="SUPFAM" id="SSF51621">
    <property type="entry name" value="Phosphoenolpyruvate/pyruvate domain"/>
    <property type="match status" value="1"/>
</dbReference>
<evidence type="ECO:0000313" key="1">
    <source>
        <dbReference type="EMBL" id="TQN33220.1"/>
    </source>
</evidence>
<dbReference type="GO" id="GO:0016829">
    <property type="term" value="F:lyase activity"/>
    <property type="evidence" value="ECO:0007669"/>
    <property type="project" value="UniProtKB-KW"/>
</dbReference>
<dbReference type="InterPro" id="IPR040442">
    <property type="entry name" value="Pyrv_kinase-like_dom_sf"/>
</dbReference>
<accession>A0A543NN10</accession>
<dbReference type="OrthoDB" id="9771433at2"/>
<gene>
    <name evidence="1" type="ORF">FHX37_3225</name>
</gene>
<dbReference type="Proteomes" id="UP000317422">
    <property type="component" value="Unassembled WGS sequence"/>
</dbReference>